<evidence type="ECO:0000313" key="2">
    <source>
        <dbReference type="EMBL" id="MCL1105737.1"/>
    </source>
</evidence>
<dbReference type="Pfam" id="PF16358">
    <property type="entry name" value="RcsF"/>
    <property type="match status" value="1"/>
</dbReference>
<accession>A0A9X1Z8T7</accession>
<evidence type="ECO:0000256" key="1">
    <source>
        <dbReference type="SAM" id="SignalP"/>
    </source>
</evidence>
<protein>
    <recommendedName>
        <fullName evidence="4">RcsF protein</fullName>
    </recommendedName>
</protein>
<dbReference type="EMBL" id="JAKILJ010000021">
    <property type="protein sequence ID" value="MCL1105737.1"/>
    <property type="molecule type" value="Genomic_DNA"/>
</dbReference>
<reference evidence="2" key="1">
    <citation type="submission" date="2022-01" db="EMBL/GenBank/DDBJ databases">
        <title>Whole genome-based taxonomy of the Shewanellaceae.</title>
        <authorList>
            <person name="Martin-Rodriguez A.J."/>
        </authorList>
    </citation>
    <scope>NUCLEOTIDE SEQUENCE</scope>
    <source>
        <strain evidence="2">DSM 23803</strain>
    </source>
</reference>
<dbReference type="Proteomes" id="UP001139408">
    <property type="component" value="Unassembled WGS sequence"/>
</dbReference>
<keyword evidence="3" id="KW-1185">Reference proteome</keyword>
<comment type="caution">
    <text evidence="2">The sequence shown here is derived from an EMBL/GenBank/DDBJ whole genome shotgun (WGS) entry which is preliminary data.</text>
</comment>
<dbReference type="Gene3D" id="3.30.110.70">
    <property type="entry name" value="Hypothetical protein apc22750. Chain B"/>
    <property type="match status" value="1"/>
</dbReference>
<gene>
    <name evidence="2" type="ORF">L2749_10755</name>
</gene>
<evidence type="ECO:0000313" key="3">
    <source>
        <dbReference type="Proteomes" id="UP001139408"/>
    </source>
</evidence>
<organism evidence="2 3">
    <name type="scientific">Shewanella algicola</name>
    <dbReference type="NCBI Taxonomy" id="640633"/>
    <lineage>
        <taxon>Bacteria</taxon>
        <taxon>Pseudomonadati</taxon>
        <taxon>Pseudomonadota</taxon>
        <taxon>Gammaproteobacteria</taxon>
        <taxon>Alteromonadales</taxon>
        <taxon>Shewanellaceae</taxon>
        <taxon>Shewanella</taxon>
    </lineage>
</organism>
<evidence type="ECO:0008006" key="4">
    <source>
        <dbReference type="Google" id="ProtNLM"/>
    </source>
</evidence>
<dbReference type="RefSeq" id="WP_188925255.1">
    <property type="nucleotide sequence ID" value="NZ_BMQI01000021.1"/>
</dbReference>
<sequence length="131" mass="14176">MTFSVKQAWVISSIALLLSACASDYVFKSNLDGKAINEYFKVSDVVLYDGDVQPKGNFEVLGLVEGEACQETKKDAPPHLSDARSNARRAAADLGANGFMVKSCFMINEPDNSCYSRALCVGQAIKTAENK</sequence>
<dbReference type="GO" id="GO:0009279">
    <property type="term" value="C:cell outer membrane"/>
    <property type="evidence" value="ECO:0007669"/>
    <property type="project" value="InterPro"/>
</dbReference>
<dbReference type="GO" id="GO:0035556">
    <property type="term" value="P:intracellular signal transduction"/>
    <property type="evidence" value="ECO:0007669"/>
    <property type="project" value="InterPro"/>
</dbReference>
<dbReference type="AlphaFoldDB" id="A0A9X1Z8T7"/>
<proteinExistence type="predicted"/>
<name>A0A9X1Z8T7_9GAMM</name>
<feature type="chain" id="PRO_5040940052" description="RcsF protein" evidence="1">
    <location>
        <begin position="23"/>
        <end position="131"/>
    </location>
</feature>
<feature type="signal peptide" evidence="1">
    <location>
        <begin position="1"/>
        <end position="22"/>
    </location>
</feature>
<dbReference type="InterPro" id="IPR030852">
    <property type="entry name" value="RcsF"/>
</dbReference>
<keyword evidence="1" id="KW-0732">Signal</keyword>
<dbReference type="PROSITE" id="PS51257">
    <property type="entry name" value="PROKAR_LIPOPROTEIN"/>
    <property type="match status" value="1"/>
</dbReference>